<dbReference type="SUPFAM" id="SSF51445">
    <property type="entry name" value="(Trans)glycosidases"/>
    <property type="match status" value="1"/>
</dbReference>
<keyword evidence="3" id="KW-0732">Signal</keyword>
<gene>
    <name evidence="5" type="ORF">JCM15548_12492</name>
</gene>
<sequence length="694" mass="78965">MRQIFGGIIGLAFWLSSMAAFAQAPKAEGTYVDKDGIIRWHKDQSEVQGFGVNYSVPFAHAYRMAQRLGISHEEAIQQDIYHFARLDFDLYRVHVWDTEISDSVGNLLQNDHLRLFDYAVNEMKKRGMKFVITPIAYWGNGWPERDFDTPGFATKYGKGACLTHSEAIKAQENYLAQFLHHVNPHTGIAYKDDPDIIAFEISNEPHHGGTYDEVKTFINRMVAAMRGTGTKKPVFYNMSHSIHLMDAYLDADVQGGTFQWYPTNLVANQQINGNFLPHVNEYEIPFAEDARFKKKAKLVYEFDAADVEGNYMYPAMARSFRTAGMQVATQFDYDAMFLAPYNSNYGTHYMSLPYAPQKALSLKIASAVFHQVPLHKSYGSYPENNSFENFRIDYSNDLTEMVTNTRFFYSNHTLTHPPAADKLQEIAGYGNSPIVRYDGKGAYFLDKLDENTWRLEVMPDAHWLSDPYAPISPKRQVAAVSYNKRDMQIDLPVLGMDFSILGINDQNKHSALAKNGSFEIEPGVYLLQKAGSKRQISTDTEYKNIRINEFVAPQQNLNITLVKNETALIQSAGKNNKIAFELIAPQLPRQVEVRLLLPGKHQTLKAEYVGQDRYELIIPEELSAHGTIEYNIIPEWRMAKKHSRQVSMGVRDNGIITTEAHTRSTYCRPKRLLCYGMQHLIGKIRCGHGCLAFS</sequence>
<evidence type="ECO:0000313" key="5">
    <source>
        <dbReference type="EMBL" id="GAO30233.1"/>
    </source>
</evidence>
<reference evidence="5 6" key="1">
    <citation type="journal article" date="2015" name="Microbes Environ.">
        <title>Distribution and evolution of nitrogen fixation genes in the phylum bacteroidetes.</title>
        <authorList>
            <person name="Inoue J."/>
            <person name="Oshima K."/>
            <person name="Suda W."/>
            <person name="Sakamoto M."/>
            <person name="Iino T."/>
            <person name="Noda S."/>
            <person name="Hongoh Y."/>
            <person name="Hattori M."/>
            <person name="Ohkuma M."/>
        </authorList>
    </citation>
    <scope>NUCLEOTIDE SEQUENCE [LARGE SCALE GENOMIC DNA]</scope>
    <source>
        <strain evidence="5">JCM 15548</strain>
    </source>
</reference>
<organism evidence="5 6">
    <name type="scientific">Geofilum rubicundum JCM 15548</name>
    <dbReference type="NCBI Taxonomy" id="1236989"/>
    <lineage>
        <taxon>Bacteria</taxon>
        <taxon>Pseudomonadati</taxon>
        <taxon>Bacteroidota</taxon>
        <taxon>Bacteroidia</taxon>
        <taxon>Marinilabiliales</taxon>
        <taxon>Marinilabiliaceae</taxon>
        <taxon>Geofilum</taxon>
    </lineage>
</organism>
<keyword evidence="1" id="KW-0378">Hydrolase</keyword>
<dbReference type="InterPro" id="IPR001547">
    <property type="entry name" value="Glyco_hydro_5"/>
</dbReference>
<name>A0A0E9LY55_9BACT</name>
<dbReference type="GO" id="GO:0004553">
    <property type="term" value="F:hydrolase activity, hydrolyzing O-glycosyl compounds"/>
    <property type="evidence" value="ECO:0007669"/>
    <property type="project" value="InterPro"/>
</dbReference>
<dbReference type="Pfam" id="PF00150">
    <property type="entry name" value="Cellulase"/>
    <property type="match status" value="1"/>
</dbReference>
<comment type="caution">
    <text evidence="5">The sequence shown here is derived from an EMBL/GenBank/DDBJ whole genome shotgun (WGS) entry which is preliminary data.</text>
</comment>
<dbReference type="InterPro" id="IPR017853">
    <property type="entry name" value="GH"/>
</dbReference>
<dbReference type="STRING" id="1236989.JCM15548_12492"/>
<evidence type="ECO:0000313" key="6">
    <source>
        <dbReference type="Proteomes" id="UP000032900"/>
    </source>
</evidence>
<dbReference type="EMBL" id="BAZW01000020">
    <property type="protein sequence ID" value="GAO30233.1"/>
    <property type="molecule type" value="Genomic_DNA"/>
</dbReference>
<feature type="domain" description="Glycoside hydrolase family 5" evidence="4">
    <location>
        <begin position="74"/>
        <end position="235"/>
    </location>
</feature>
<dbReference type="Proteomes" id="UP000032900">
    <property type="component" value="Unassembled WGS sequence"/>
</dbReference>
<protein>
    <recommendedName>
        <fullName evidence="4">Glycoside hydrolase family 5 domain-containing protein</fullName>
    </recommendedName>
</protein>
<evidence type="ECO:0000259" key="4">
    <source>
        <dbReference type="Pfam" id="PF00150"/>
    </source>
</evidence>
<proteinExistence type="predicted"/>
<keyword evidence="2" id="KW-0326">Glycosidase</keyword>
<evidence type="ECO:0000256" key="1">
    <source>
        <dbReference type="ARBA" id="ARBA00022801"/>
    </source>
</evidence>
<accession>A0A0E9LY55</accession>
<dbReference type="OrthoDB" id="9809937at2"/>
<evidence type="ECO:0000256" key="3">
    <source>
        <dbReference type="SAM" id="SignalP"/>
    </source>
</evidence>
<keyword evidence="6" id="KW-1185">Reference proteome</keyword>
<dbReference type="RefSeq" id="WP_062125054.1">
    <property type="nucleotide sequence ID" value="NZ_BAZW01000020.1"/>
</dbReference>
<dbReference type="GO" id="GO:0000272">
    <property type="term" value="P:polysaccharide catabolic process"/>
    <property type="evidence" value="ECO:0007669"/>
    <property type="project" value="InterPro"/>
</dbReference>
<evidence type="ECO:0000256" key="2">
    <source>
        <dbReference type="ARBA" id="ARBA00023295"/>
    </source>
</evidence>
<feature type="signal peptide" evidence="3">
    <location>
        <begin position="1"/>
        <end position="22"/>
    </location>
</feature>
<dbReference type="AlphaFoldDB" id="A0A0E9LY55"/>
<dbReference type="Gene3D" id="3.20.20.80">
    <property type="entry name" value="Glycosidases"/>
    <property type="match status" value="1"/>
</dbReference>
<feature type="chain" id="PRO_5002428721" description="Glycoside hydrolase family 5 domain-containing protein" evidence="3">
    <location>
        <begin position="23"/>
        <end position="694"/>
    </location>
</feature>